<keyword evidence="3" id="KW-1185">Reference proteome</keyword>
<protein>
    <submittedName>
        <fullName evidence="2">Uncharacterized protein</fullName>
    </submittedName>
</protein>
<organism evidence="2 3">
    <name type="scientific">Cylindrospermum stagnale PCC 7417</name>
    <dbReference type="NCBI Taxonomy" id="56107"/>
    <lineage>
        <taxon>Bacteria</taxon>
        <taxon>Bacillati</taxon>
        <taxon>Cyanobacteriota</taxon>
        <taxon>Cyanophyceae</taxon>
        <taxon>Nostocales</taxon>
        <taxon>Nostocaceae</taxon>
        <taxon>Cylindrospermum</taxon>
    </lineage>
</organism>
<keyword evidence="1" id="KW-0472">Membrane</keyword>
<geneLocation type="plasmid" evidence="2 3">
    <name>pCYLST.01</name>
</geneLocation>
<proteinExistence type="predicted"/>
<dbReference type="AlphaFoldDB" id="K9X6W5"/>
<name>K9X6W5_9NOST</name>
<dbReference type="Proteomes" id="UP000010475">
    <property type="component" value="Plasmid pCYLST.01"/>
</dbReference>
<dbReference type="KEGG" id="csg:Cylst_6442"/>
<evidence type="ECO:0000256" key="1">
    <source>
        <dbReference type="SAM" id="Phobius"/>
    </source>
</evidence>
<accession>K9X6W5</accession>
<evidence type="ECO:0000313" key="2">
    <source>
        <dbReference type="EMBL" id="AFZ28233.1"/>
    </source>
</evidence>
<keyword evidence="2" id="KW-0614">Plasmid</keyword>
<feature type="transmembrane region" description="Helical" evidence="1">
    <location>
        <begin position="16"/>
        <end position="36"/>
    </location>
</feature>
<sequence length="65" mass="6825">MAPPAAGIRFGFTRSLLLILVGGIVGFVLMEIGGVISMDSSSGRTIVKLVHLQQGQSERQLVGQS</sequence>
<dbReference type="EMBL" id="CP003643">
    <property type="protein sequence ID" value="AFZ28233.1"/>
    <property type="molecule type" value="Genomic_DNA"/>
</dbReference>
<gene>
    <name evidence="2" type="ORF">Cylst_6442</name>
</gene>
<keyword evidence="1" id="KW-0812">Transmembrane</keyword>
<dbReference type="HOGENOM" id="CLU_2842486_0_0_3"/>
<keyword evidence="1" id="KW-1133">Transmembrane helix</keyword>
<reference evidence="2 3" key="1">
    <citation type="submission" date="2012-06" db="EMBL/GenBank/DDBJ databases">
        <title>Noncontiguous Finished plasmid 1 of genome of Cylindrospermum stagnale PCC 7417.</title>
        <authorList>
            <consortium name="US DOE Joint Genome Institute"/>
            <person name="Gugger M."/>
            <person name="Coursin T."/>
            <person name="Rippka R."/>
            <person name="Tandeau De Marsac N."/>
            <person name="Huntemann M."/>
            <person name="Wei C.-L."/>
            <person name="Han J."/>
            <person name="Detter J.C."/>
            <person name="Han C."/>
            <person name="Tapia R."/>
            <person name="Davenport K."/>
            <person name="Daligault H."/>
            <person name="Erkkila T."/>
            <person name="Gu W."/>
            <person name="Munk A.C.C."/>
            <person name="Teshima H."/>
            <person name="Xu Y."/>
            <person name="Chain P."/>
            <person name="Chen A."/>
            <person name="Krypides N."/>
            <person name="Mavromatis K."/>
            <person name="Markowitz V."/>
            <person name="Szeto E."/>
            <person name="Ivanova N."/>
            <person name="Mikhailova N."/>
            <person name="Ovchinnikova G."/>
            <person name="Pagani I."/>
            <person name="Pati A."/>
            <person name="Goodwin L."/>
            <person name="Peters L."/>
            <person name="Pitluck S."/>
            <person name="Woyke T."/>
            <person name="Kerfeld C."/>
        </authorList>
    </citation>
    <scope>NUCLEOTIDE SEQUENCE [LARGE SCALE GENOMIC DNA]</scope>
    <source>
        <strain evidence="2 3">PCC 7417</strain>
        <plasmid evidence="3">Plasmid pCYLST.01</plasmid>
    </source>
</reference>
<evidence type="ECO:0000313" key="3">
    <source>
        <dbReference type="Proteomes" id="UP000010475"/>
    </source>
</evidence>